<evidence type="ECO:0000313" key="2">
    <source>
        <dbReference type="EMBL" id="KAL1595310.1"/>
    </source>
</evidence>
<feature type="domain" description="Heterokaryon incompatibility" evidence="1">
    <location>
        <begin position="1"/>
        <end position="106"/>
    </location>
</feature>
<accession>A0ABR3QT30</accession>
<dbReference type="PANTHER" id="PTHR33112">
    <property type="entry name" value="DOMAIN PROTEIN, PUTATIVE-RELATED"/>
    <property type="match status" value="1"/>
</dbReference>
<proteinExistence type="predicted"/>
<dbReference type="PANTHER" id="PTHR33112:SF1">
    <property type="entry name" value="HETEROKARYON INCOMPATIBILITY DOMAIN-CONTAINING PROTEIN"/>
    <property type="match status" value="1"/>
</dbReference>
<dbReference type="InterPro" id="IPR010730">
    <property type="entry name" value="HET"/>
</dbReference>
<dbReference type="Pfam" id="PF06985">
    <property type="entry name" value="HET"/>
    <property type="match status" value="1"/>
</dbReference>
<keyword evidence="3" id="KW-1185">Reference proteome</keyword>
<protein>
    <recommendedName>
        <fullName evidence="1">Heterokaryon incompatibility domain-containing protein</fullName>
    </recommendedName>
</protein>
<name>A0ABR3QT30_9PLEO</name>
<sequence length="480" mass="55083">MEVTKQLGLRFLWVDRYCIPQHDELQKNRQIKNMHRIYQQAHFTIVAAAGKGPDHGLPGVSSPRALTPHVLVDNRLFVANAGDPRPEANADIHTSPWNSRAWTYQEKVFSRRVLYFTETEVVFHCKSDFHGVDNPTRNYLHAGVRPLIGRIERPGPVTPKMLLLRSAFDELTREFNRRQITREADRVNAIAGVLSDMESRGRIHGHVTGVLIFREYPNTLDGVLGLGWMATETEDLDSGFLTGLCWTMQQCTGRRNEFPSWSWVGWDGLYHRNAEIRTDLILLEFELELDASKVAMLQERNAWSDHIDEVPDSPDTYLVQSEQLGLIQGSGVMEESMCRFIRVEAAVVHFSCKMDADNEWRLASLMGIALHEETVIPVQFLKQEDCQLPVTSTFEDLRGLVFFDINWKSIFVIVLRDCGTFHERMGSWTAHTSILFPSEVDDGIMSRMTVREDKDSEESLAFIYPIEQFIRDSYTYVRLG</sequence>
<comment type="caution">
    <text evidence="2">The sequence shown here is derived from an EMBL/GenBank/DDBJ whole genome shotgun (WGS) entry which is preliminary data.</text>
</comment>
<dbReference type="EMBL" id="JAKJXO020000016">
    <property type="protein sequence ID" value="KAL1595310.1"/>
    <property type="molecule type" value="Genomic_DNA"/>
</dbReference>
<evidence type="ECO:0000259" key="1">
    <source>
        <dbReference type="Pfam" id="PF06985"/>
    </source>
</evidence>
<organism evidence="2 3">
    <name type="scientific">Paraconiothyrium brasiliense</name>
    <dbReference type="NCBI Taxonomy" id="300254"/>
    <lineage>
        <taxon>Eukaryota</taxon>
        <taxon>Fungi</taxon>
        <taxon>Dikarya</taxon>
        <taxon>Ascomycota</taxon>
        <taxon>Pezizomycotina</taxon>
        <taxon>Dothideomycetes</taxon>
        <taxon>Pleosporomycetidae</taxon>
        <taxon>Pleosporales</taxon>
        <taxon>Massarineae</taxon>
        <taxon>Didymosphaeriaceae</taxon>
        <taxon>Paraconiothyrium</taxon>
    </lineage>
</organism>
<gene>
    <name evidence="2" type="ORF">SLS60_010001</name>
</gene>
<evidence type="ECO:0000313" key="3">
    <source>
        <dbReference type="Proteomes" id="UP001521785"/>
    </source>
</evidence>
<reference evidence="2 3" key="1">
    <citation type="submission" date="2024-02" db="EMBL/GenBank/DDBJ databases">
        <title>De novo assembly and annotation of 12 fungi associated with fruit tree decline syndrome in Ontario, Canada.</title>
        <authorList>
            <person name="Sulman M."/>
            <person name="Ellouze W."/>
            <person name="Ilyukhin E."/>
        </authorList>
    </citation>
    <scope>NUCLEOTIDE SEQUENCE [LARGE SCALE GENOMIC DNA]</scope>
    <source>
        <strain evidence="2 3">M42-189</strain>
    </source>
</reference>
<dbReference type="Proteomes" id="UP001521785">
    <property type="component" value="Unassembled WGS sequence"/>
</dbReference>